<reference evidence="2" key="1">
    <citation type="submission" date="2023-03" db="EMBL/GenBank/DDBJ databases">
        <title>Massive genome expansion in bonnet fungi (Mycena s.s.) driven by repeated elements and novel gene families across ecological guilds.</title>
        <authorList>
            <consortium name="Lawrence Berkeley National Laboratory"/>
            <person name="Harder C.B."/>
            <person name="Miyauchi S."/>
            <person name="Viragh M."/>
            <person name="Kuo A."/>
            <person name="Thoen E."/>
            <person name="Andreopoulos B."/>
            <person name="Lu D."/>
            <person name="Skrede I."/>
            <person name="Drula E."/>
            <person name="Henrissat B."/>
            <person name="Morin E."/>
            <person name="Kohler A."/>
            <person name="Barry K."/>
            <person name="LaButti K."/>
            <person name="Morin E."/>
            <person name="Salamov A."/>
            <person name="Lipzen A."/>
            <person name="Mereny Z."/>
            <person name="Hegedus B."/>
            <person name="Baldrian P."/>
            <person name="Stursova M."/>
            <person name="Weitz H."/>
            <person name="Taylor A."/>
            <person name="Grigoriev I.V."/>
            <person name="Nagy L.G."/>
            <person name="Martin F."/>
            <person name="Kauserud H."/>
        </authorList>
    </citation>
    <scope>NUCLEOTIDE SEQUENCE</scope>
    <source>
        <strain evidence="2">CBHHK188m</strain>
    </source>
</reference>
<feature type="compositionally biased region" description="Polar residues" evidence="1">
    <location>
        <begin position="208"/>
        <end position="224"/>
    </location>
</feature>
<evidence type="ECO:0000313" key="2">
    <source>
        <dbReference type="EMBL" id="KAJ7721339.1"/>
    </source>
</evidence>
<evidence type="ECO:0000313" key="3">
    <source>
        <dbReference type="Proteomes" id="UP001215280"/>
    </source>
</evidence>
<feature type="compositionally biased region" description="Basic and acidic residues" evidence="1">
    <location>
        <begin position="430"/>
        <end position="454"/>
    </location>
</feature>
<feature type="compositionally biased region" description="Basic and acidic residues" evidence="1">
    <location>
        <begin position="49"/>
        <end position="58"/>
    </location>
</feature>
<feature type="compositionally biased region" description="Polar residues" evidence="1">
    <location>
        <begin position="237"/>
        <end position="250"/>
    </location>
</feature>
<feature type="compositionally biased region" description="Polar residues" evidence="1">
    <location>
        <begin position="20"/>
        <end position="29"/>
    </location>
</feature>
<feature type="compositionally biased region" description="Polar residues" evidence="1">
    <location>
        <begin position="164"/>
        <end position="173"/>
    </location>
</feature>
<feature type="compositionally biased region" description="Low complexity" evidence="1">
    <location>
        <begin position="30"/>
        <end position="41"/>
    </location>
</feature>
<protein>
    <submittedName>
        <fullName evidence="2">Uncharacterized protein</fullName>
    </submittedName>
</protein>
<feature type="region of interest" description="Disordered" evidence="1">
    <location>
        <begin position="825"/>
        <end position="855"/>
    </location>
</feature>
<accession>A0AAD7HIH1</accession>
<dbReference type="Proteomes" id="UP001215280">
    <property type="component" value="Unassembled WGS sequence"/>
</dbReference>
<dbReference type="EMBL" id="JARJLG010000269">
    <property type="protein sequence ID" value="KAJ7721339.1"/>
    <property type="molecule type" value="Genomic_DNA"/>
</dbReference>
<comment type="caution">
    <text evidence="2">The sequence shown here is derived from an EMBL/GenBank/DDBJ whole genome shotgun (WGS) entry which is preliminary data.</text>
</comment>
<gene>
    <name evidence="2" type="ORF">DFH07DRAFT_972292</name>
</gene>
<proteinExistence type="predicted"/>
<dbReference type="AlphaFoldDB" id="A0AAD7HIH1"/>
<keyword evidence="3" id="KW-1185">Reference proteome</keyword>
<feature type="compositionally biased region" description="Basic and acidic residues" evidence="1">
    <location>
        <begin position="317"/>
        <end position="327"/>
    </location>
</feature>
<organism evidence="2 3">
    <name type="scientific">Mycena maculata</name>
    <dbReference type="NCBI Taxonomy" id="230809"/>
    <lineage>
        <taxon>Eukaryota</taxon>
        <taxon>Fungi</taxon>
        <taxon>Dikarya</taxon>
        <taxon>Basidiomycota</taxon>
        <taxon>Agaricomycotina</taxon>
        <taxon>Agaricomycetes</taxon>
        <taxon>Agaricomycetidae</taxon>
        <taxon>Agaricales</taxon>
        <taxon>Marasmiineae</taxon>
        <taxon>Mycenaceae</taxon>
        <taxon>Mycena</taxon>
    </lineage>
</organism>
<feature type="region of interest" description="Disordered" evidence="1">
    <location>
        <begin position="415"/>
        <end position="458"/>
    </location>
</feature>
<feature type="compositionally biased region" description="Basic and acidic residues" evidence="1">
    <location>
        <begin position="115"/>
        <end position="137"/>
    </location>
</feature>
<feature type="compositionally biased region" description="Acidic residues" evidence="1">
    <location>
        <begin position="328"/>
        <end position="339"/>
    </location>
</feature>
<name>A0AAD7HIH1_9AGAR</name>
<feature type="compositionally biased region" description="Polar residues" evidence="1">
    <location>
        <begin position="290"/>
        <end position="300"/>
    </location>
</feature>
<feature type="compositionally biased region" description="Basic and acidic residues" evidence="1">
    <location>
        <begin position="150"/>
        <end position="163"/>
    </location>
</feature>
<feature type="compositionally biased region" description="Acidic residues" evidence="1">
    <location>
        <begin position="681"/>
        <end position="695"/>
    </location>
</feature>
<evidence type="ECO:0000256" key="1">
    <source>
        <dbReference type="SAM" id="MobiDB-lite"/>
    </source>
</evidence>
<feature type="region of interest" description="Disordered" evidence="1">
    <location>
        <begin position="619"/>
        <end position="705"/>
    </location>
</feature>
<sequence>MPVVPSVMQIFGPGNGGQQGSPTATHNLNSLQRSPPNSRLLPSPPHPAAPHEPEREITPPHPHNAPNVNYPRPINRVAPPQFLTKLDENWHMTDELMAEIERADLQQAQTSAHSYPRESPPKLDPAVERLRAAERVSPKNLDSQGPRRQPLRESPKSRERERQPNSPTTSSFAQAPRTPDAGSPAYHTPLQSPGDHEYSYNPYHQDHGSPSQVSLARRTSNAAPSESRPVLLAVGTHGQTPPLQVMSVNPRTPDRSLPVQEEQEDEVPSGLDSGVAPPHDHYGDGRGPVRSSSPTPSSDLNPDADVARYEANLLSHGGRDSRAGHREEDDDTLIDQDLDETVHARATHAVPDEEGGFTPRSPQSGLPPDHALEPDRYPRYAAQNATIRARTRNGPTDQLGLHGFDPAIFAHADKVGLGSDLDRPPPQYVEQRRDARDARETPHDYEHQQRRYDPRAPNAQPVYIHPDDVQHYMDHPTMQSYFNSPRPDAPIPPTPHSQTAAPSPSPLTYDARKDYPPFSPIAPAGSPYPYPFNHVRRNLSYPFTSRAQVPNAAYDPNHPSSIQEQLARQWQVYAQNQSALAGHVSDSTFSPAATPFQGQGTAYNPWAYLHTNRTLGGAGGVGRHDLRSMQSSPSHEPVALPIPPTVGVRKKDRPENARLHVSARKPPPRVESTQPRSTPEPDPDSSGEETAGEPEEAPRFAVPEEGSWVGAAIFDPSAADEDWVDEEDDGDEEDLLELEYHPTFVSNVEKRRRRWETRWDTLVQAFNALDRQTDATLVLLAAPSHSTKLYSLTSRSIKRHPLLSHSPAMANVRVGFKQIAAQRRATRSHHSSLADRFLVSSNSSGDGSDDSPREEDLKRALGTALGSLSTLKGIYEQREARWAEEMRRISDDRERVELLLRQVLGEDPVAPGRTT</sequence>
<feature type="region of interest" description="Disordered" evidence="1">
    <location>
        <begin position="475"/>
        <end position="505"/>
    </location>
</feature>
<feature type="region of interest" description="Disordered" evidence="1">
    <location>
        <begin position="101"/>
        <end position="377"/>
    </location>
</feature>
<feature type="region of interest" description="Disordered" evidence="1">
    <location>
        <begin position="1"/>
        <end position="76"/>
    </location>
</feature>